<dbReference type="GO" id="GO:0060271">
    <property type="term" value="P:cilium assembly"/>
    <property type="evidence" value="ECO:0007669"/>
    <property type="project" value="TreeGrafter"/>
</dbReference>
<dbReference type="AlphaFoldDB" id="A0A507C883"/>
<dbReference type="GO" id="GO:0061512">
    <property type="term" value="P:protein localization to cilium"/>
    <property type="evidence" value="ECO:0007669"/>
    <property type="project" value="TreeGrafter"/>
</dbReference>
<dbReference type="GO" id="GO:0097730">
    <property type="term" value="C:non-motile cilium"/>
    <property type="evidence" value="ECO:0007669"/>
    <property type="project" value="TreeGrafter"/>
</dbReference>
<keyword evidence="2 4" id="KW-0175">Coiled coil</keyword>
<dbReference type="OrthoDB" id="10254896at2759"/>
<dbReference type="InterPro" id="IPR028172">
    <property type="entry name" value="FT20"/>
</dbReference>
<dbReference type="RefSeq" id="XP_031025021.1">
    <property type="nucleotide sequence ID" value="XM_031169075.1"/>
</dbReference>
<reference evidence="5 6" key="1">
    <citation type="journal article" date="2019" name="Sci. Rep.">
        <title>Comparative genomics of chytrid fungi reveal insights into the obligate biotrophic and pathogenic lifestyle of Synchytrium endobioticum.</title>
        <authorList>
            <person name="van de Vossenberg B.T.L.H."/>
            <person name="Warris S."/>
            <person name="Nguyen H.D.T."/>
            <person name="van Gent-Pelzer M.P.E."/>
            <person name="Joly D.L."/>
            <person name="van de Geest H.C."/>
            <person name="Bonants P.J.M."/>
            <person name="Smith D.S."/>
            <person name="Levesque C.A."/>
            <person name="van der Lee T.A.J."/>
        </authorList>
    </citation>
    <scope>NUCLEOTIDE SEQUENCE [LARGE SCALE GENOMIC DNA]</scope>
    <source>
        <strain evidence="5 6">JEL517</strain>
    </source>
</reference>
<feature type="coiled-coil region" evidence="4">
    <location>
        <begin position="62"/>
        <end position="131"/>
    </location>
</feature>
<name>A0A507C883_9FUNG</name>
<keyword evidence="6" id="KW-1185">Reference proteome</keyword>
<evidence type="ECO:0000313" key="5">
    <source>
        <dbReference type="EMBL" id="TPX34224.1"/>
    </source>
</evidence>
<dbReference type="PANTHER" id="PTHR31978">
    <property type="entry name" value="INTRAFLAGELLAR TRANSPORT PROTEIN 20 HOMOLOG"/>
    <property type="match status" value="1"/>
</dbReference>
<dbReference type="GO" id="GO:0036064">
    <property type="term" value="C:ciliary basal body"/>
    <property type="evidence" value="ECO:0007669"/>
    <property type="project" value="TreeGrafter"/>
</dbReference>
<dbReference type="GeneID" id="42004372"/>
<dbReference type="GO" id="GO:0005737">
    <property type="term" value="C:cytoplasm"/>
    <property type="evidence" value="ECO:0007669"/>
    <property type="project" value="TreeGrafter"/>
</dbReference>
<comment type="caution">
    <text evidence="5">The sequence shown here is derived from an EMBL/GenBank/DDBJ whole genome shotgun (WGS) entry which is preliminary data.</text>
</comment>
<comment type="subcellular location">
    <subcellularLocation>
        <location evidence="1">Cell projection</location>
        <location evidence="1">Cilium</location>
    </subcellularLocation>
</comment>
<accession>A0A507C883</accession>
<dbReference type="PANTHER" id="PTHR31978:SF1">
    <property type="entry name" value="INTRAFLAGELLAR TRANSPORT PROTEIN 20 HOMOLOG"/>
    <property type="match status" value="1"/>
</dbReference>
<keyword evidence="3" id="KW-0966">Cell projection</keyword>
<dbReference type="STRING" id="1806994.A0A507C883"/>
<gene>
    <name evidence="5" type="ORF">SmJEL517_g03147</name>
</gene>
<sequence length="131" mass="15149">MSAPESTQPIVVFDNLSKLRLLNPTILEASEKLRDECTDFTSKISTFHKTVGEFHDILQQRAAQVEAEKLKAIGRRNRLETELELRKRKRLQLMSLVREGQTELERLVAQTDSLQRVLQEQQTMIDELSSK</sequence>
<evidence type="ECO:0000256" key="2">
    <source>
        <dbReference type="ARBA" id="ARBA00023054"/>
    </source>
</evidence>
<dbReference type="Proteomes" id="UP000319731">
    <property type="component" value="Unassembled WGS sequence"/>
</dbReference>
<dbReference type="GO" id="GO:0030990">
    <property type="term" value="C:intraciliary transport particle"/>
    <property type="evidence" value="ECO:0007669"/>
    <property type="project" value="TreeGrafter"/>
</dbReference>
<evidence type="ECO:0000256" key="3">
    <source>
        <dbReference type="ARBA" id="ARBA00023273"/>
    </source>
</evidence>
<evidence type="ECO:0000256" key="4">
    <source>
        <dbReference type="SAM" id="Coils"/>
    </source>
</evidence>
<evidence type="ECO:0000313" key="6">
    <source>
        <dbReference type="Proteomes" id="UP000319731"/>
    </source>
</evidence>
<organism evidence="5 6">
    <name type="scientific">Synchytrium microbalum</name>
    <dbReference type="NCBI Taxonomy" id="1806994"/>
    <lineage>
        <taxon>Eukaryota</taxon>
        <taxon>Fungi</taxon>
        <taxon>Fungi incertae sedis</taxon>
        <taxon>Chytridiomycota</taxon>
        <taxon>Chytridiomycota incertae sedis</taxon>
        <taxon>Chytridiomycetes</taxon>
        <taxon>Synchytriales</taxon>
        <taxon>Synchytriaceae</taxon>
        <taxon>Synchytrium</taxon>
    </lineage>
</organism>
<dbReference type="Pfam" id="PF14931">
    <property type="entry name" value="IFT20"/>
    <property type="match status" value="1"/>
</dbReference>
<dbReference type="GO" id="GO:0097546">
    <property type="term" value="C:ciliary base"/>
    <property type="evidence" value="ECO:0007669"/>
    <property type="project" value="TreeGrafter"/>
</dbReference>
<protein>
    <submittedName>
        <fullName evidence="5">Uncharacterized protein</fullName>
    </submittedName>
</protein>
<dbReference type="EMBL" id="QEAO01000015">
    <property type="protein sequence ID" value="TPX34224.1"/>
    <property type="molecule type" value="Genomic_DNA"/>
</dbReference>
<evidence type="ECO:0000256" key="1">
    <source>
        <dbReference type="ARBA" id="ARBA00004138"/>
    </source>
</evidence>
<proteinExistence type="predicted"/>